<dbReference type="GeneID" id="106817681"/>
<evidence type="ECO:0000313" key="3">
    <source>
        <dbReference type="RefSeq" id="XP_014677853.1"/>
    </source>
</evidence>
<organism evidence="2 3">
    <name type="scientific">Priapulus caudatus</name>
    <name type="common">Priapulid worm</name>
    <dbReference type="NCBI Taxonomy" id="37621"/>
    <lineage>
        <taxon>Eukaryota</taxon>
        <taxon>Metazoa</taxon>
        <taxon>Ecdysozoa</taxon>
        <taxon>Scalidophora</taxon>
        <taxon>Priapulida</taxon>
        <taxon>Priapulimorpha</taxon>
        <taxon>Priapulimorphida</taxon>
        <taxon>Priapulidae</taxon>
        <taxon>Priapulus</taxon>
    </lineage>
</organism>
<keyword evidence="1" id="KW-0732">Signal</keyword>
<accession>A0ABM1F082</accession>
<keyword evidence="2" id="KW-1185">Reference proteome</keyword>
<evidence type="ECO:0000256" key="1">
    <source>
        <dbReference type="SAM" id="SignalP"/>
    </source>
</evidence>
<name>A0ABM1F082_PRICU</name>
<dbReference type="Proteomes" id="UP000695022">
    <property type="component" value="Unplaced"/>
</dbReference>
<proteinExistence type="predicted"/>
<protein>
    <submittedName>
        <fullName evidence="3">Uncharacterized protein LOC106817681</fullName>
    </submittedName>
</protein>
<gene>
    <name evidence="3" type="primary">LOC106817681</name>
</gene>
<feature type="signal peptide" evidence="1">
    <location>
        <begin position="1"/>
        <end position="18"/>
    </location>
</feature>
<sequence>MKTLIFLLLVTLLVAVVCHPDRRRGHGNFENFFERFCPLGRPARACTRAGGTVVCDDTWQDGSCECVPALDAVGWKINTRGCTCSSSSAGDDSILDLPTNLCFDINRNDGGDGINLCNCTLREDGIATGYQFEYIFCGDEC</sequence>
<feature type="chain" id="PRO_5045428577" evidence="1">
    <location>
        <begin position="19"/>
        <end position="141"/>
    </location>
</feature>
<dbReference type="RefSeq" id="XP_014677853.1">
    <property type="nucleotide sequence ID" value="XM_014822367.1"/>
</dbReference>
<reference evidence="3" key="1">
    <citation type="submission" date="2025-08" db="UniProtKB">
        <authorList>
            <consortium name="RefSeq"/>
        </authorList>
    </citation>
    <scope>IDENTIFICATION</scope>
</reference>
<evidence type="ECO:0000313" key="2">
    <source>
        <dbReference type="Proteomes" id="UP000695022"/>
    </source>
</evidence>